<keyword evidence="1" id="KW-0808">Transferase</keyword>
<dbReference type="GO" id="GO:0032259">
    <property type="term" value="P:methylation"/>
    <property type="evidence" value="ECO:0007669"/>
    <property type="project" value="UniProtKB-KW"/>
</dbReference>
<evidence type="ECO:0000313" key="2">
    <source>
        <dbReference type="Proteomes" id="UP000199048"/>
    </source>
</evidence>
<name>A0A1I4J263_9HYPH</name>
<evidence type="ECO:0000313" key="1">
    <source>
        <dbReference type="EMBL" id="SFL60640.1"/>
    </source>
</evidence>
<dbReference type="Gene3D" id="3.40.50.150">
    <property type="entry name" value="Vaccinia Virus protein VP39"/>
    <property type="match status" value="1"/>
</dbReference>
<dbReference type="EMBL" id="FOTK01000007">
    <property type="protein sequence ID" value="SFL60640.1"/>
    <property type="molecule type" value="Genomic_DNA"/>
</dbReference>
<dbReference type="Pfam" id="PF13578">
    <property type="entry name" value="Methyltransf_24"/>
    <property type="match status" value="1"/>
</dbReference>
<dbReference type="STRING" id="582667.SAMN05192568_100793"/>
<organism evidence="1 2">
    <name type="scientific">Methylobacterium pseudosasicola</name>
    <dbReference type="NCBI Taxonomy" id="582667"/>
    <lineage>
        <taxon>Bacteria</taxon>
        <taxon>Pseudomonadati</taxon>
        <taxon>Pseudomonadota</taxon>
        <taxon>Alphaproteobacteria</taxon>
        <taxon>Hyphomicrobiales</taxon>
        <taxon>Methylobacteriaceae</taxon>
        <taxon>Methylobacterium</taxon>
    </lineage>
</organism>
<proteinExistence type="predicted"/>
<dbReference type="Proteomes" id="UP000199048">
    <property type="component" value="Unassembled WGS sequence"/>
</dbReference>
<dbReference type="AlphaFoldDB" id="A0A1I4J263"/>
<reference evidence="2" key="1">
    <citation type="submission" date="2016-10" db="EMBL/GenBank/DDBJ databases">
        <authorList>
            <person name="Varghese N."/>
            <person name="Submissions S."/>
        </authorList>
    </citation>
    <scope>NUCLEOTIDE SEQUENCE [LARGE SCALE GENOMIC DNA]</scope>
    <source>
        <strain evidence="2">BL36</strain>
    </source>
</reference>
<dbReference type="GO" id="GO:0008168">
    <property type="term" value="F:methyltransferase activity"/>
    <property type="evidence" value="ECO:0007669"/>
    <property type="project" value="UniProtKB-KW"/>
</dbReference>
<dbReference type="OrthoDB" id="9795498at2"/>
<keyword evidence="2" id="KW-1185">Reference proteome</keyword>
<dbReference type="SUPFAM" id="SSF53335">
    <property type="entry name" value="S-adenosyl-L-methionine-dependent methyltransferases"/>
    <property type="match status" value="1"/>
</dbReference>
<gene>
    <name evidence="1" type="ORF">SAMN05192568_100793</name>
</gene>
<dbReference type="RefSeq" id="WP_092039316.1">
    <property type="nucleotide sequence ID" value="NZ_FOTK01000007.1"/>
</dbReference>
<keyword evidence="1" id="KW-0489">Methyltransferase</keyword>
<dbReference type="InterPro" id="IPR029063">
    <property type="entry name" value="SAM-dependent_MTases_sf"/>
</dbReference>
<accession>A0A1I4J263</accession>
<sequence length="313" mass="34805">MLKDIVRSAGRRAGVDIFRASTEPFRWSHTVHDYHPVVPASRWTPGSAPHGHLRSVLARENAAYDSFLAALEDQADLLHSVPHEPATADPVTPHWNNTWFTALDAAALMTMLAWKRPARYLEIGSGCSTCFARYTIDALNLPTTITSIDPMPRREIDALCDWTLRSPLEGCDLKLFEELRAGDIVFFDGSHRSFANSDVTVFFFEVMPRLAPGVIVQIHDIFIPDDYPAAWNCRLYNEQYLLAAMLMCGAPPFRVTVPVMYLCQDPAMSARVKTVFAARGPGPDIPFLYPNDSGTPGASFWFEMTAQPASATP</sequence>
<protein>
    <submittedName>
        <fullName evidence="1">Methyltransferase domain-containing protein</fullName>
    </submittedName>
</protein>